<feature type="compositionally biased region" description="Low complexity" evidence="2">
    <location>
        <begin position="464"/>
        <end position="485"/>
    </location>
</feature>
<protein>
    <recommendedName>
        <fullName evidence="5">Pentatricopeptide repeat-containing protein, chloroplastic</fullName>
    </recommendedName>
</protein>
<evidence type="ECO:0000313" key="4">
    <source>
        <dbReference type="Proteomes" id="UP000186817"/>
    </source>
</evidence>
<organism evidence="3 4">
    <name type="scientific">Symbiodinium microadriaticum</name>
    <name type="common">Dinoflagellate</name>
    <name type="synonym">Zooxanthella microadriatica</name>
    <dbReference type="NCBI Taxonomy" id="2951"/>
    <lineage>
        <taxon>Eukaryota</taxon>
        <taxon>Sar</taxon>
        <taxon>Alveolata</taxon>
        <taxon>Dinophyceae</taxon>
        <taxon>Suessiales</taxon>
        <taxon>Symbiodiniaceae</taxon>
        <taxon>Symbiodinium</taxon>
    </lineage>
</organism>
<feature type="compositionally biased region" description="Polar residues" evidence="2">
    <location>
        <begin position="720"/>
        <end position="737"/>
    </location>
</feature>
<dbReference type="AlphaFoldDB" id="A0A1Q9EMV7"/>
<proteinExistence type="predicted"/>
<dbReference type="Gene3D" id="1.25.40.10">
    <property type="entry name" value="Tetratricopeptide repeat domain"/>
    <property type="match status" value="1"/>
</dbReference>
<feature type="compositionally biased region" description="Basic residues" evidence="2">
    <location>
        <begin position="636"/>
        <end position="666"/>
    </location>
</feature>
<dbReference type="PANTHER" id="PTHR47936:SF1">
    <property type="entry name" value="PENTATRICOPEPTIDE REPEAT-CONTAINING PROTEIN GUN1, CHLOROPLASTIC"/>
    <property type="match status" value="1"/>
</dbReference>
<evidence type="ECO:0000256" key="2">
    <source>
        <dbReference type="SAM" id="MobiDB-lite"/>
    </source>
</evidence>
<feature type="region of interest" description="Disordered" evidence="2">
    <location>
        <begin position="464"/>
        <end position="766"/>
    </location>
</feature>
<feature type="compositionally biased region" description="Basic and acidic residues" evidence="2">
    <location>
        <begin position="505"/>
        <end position="523"/>
    </location>
</feature>
<evidence type="ECO:0008006" key="5">
    <source>
        <dbReference type="Google" id="ProtNLM"/>
    </source>
</evidence>
<feature type="compositionally biased region" description="Pro residues" evidence="2">
    <location>
        <begin position="569"/>
        <end position="585"/>
    </location>
</feature>
<sequence length="1171" mass="130011">MPSLDARLGSTQCVLVDAFHGTPQLCHRLLIMPPQKKQRRAQMEAARISEGEGDCGEVEDSMDHDCLLDDDECLWFPEVVPARTLNGIFMVGSCPLTSYEQDLRYVYARQQVYLIRNVSLAGLCVPSACKAEAIACGMVSSGQATWGQLQRLLSFLPEDTKIRWNQENLESSGSTQRPKRFTIGAWNFGNMAGVMRSSMQFPWTARALAGVIGTFNEELCFSTCTLTLNTAAAPHKDSRNLVGSCNLALPCSSFQGGEIFVEDEQGMTHLSQSGPAGHVISVQEAAMFPPHKIHASMPWKGDRLLLLSFHIGQFANLKPNAVRVLQGDAGTPDWVRVLSMLAEADPMDVRREWKARDATADPQSYDKEALQVRQARQVVSTAASKACSEAALEWQALCQRMQVELQQQQYQQYQQAGSLKVLRQQQQQQQQMLHAQHLQAQQQAQQLQFQQQWQYQAQAAQAQQTAQQPAPQAAAQASDPAPAKPQETKDAETDLLRAAAAKAVEAARKASDGQPDAETKEDPASEVDPEVERALNKARAQVAAQEIEQKLAKEAEERESQEAKAPKQEPSPPPQAPATEPPPLPEAVETTKGQPSGQSGSTAVSSKRSDRDETTRSETKVARQKSEGSGANTARGVRRPRRSSSTSSRRRRRRRYSPPRRRRRARRESSSTSRRRHARRPRHTRQRAKTSSSSSSSKPTTKPKGKAKPKSKPDPAPWTGRSSAAQGERTASPNQADSPGKANPPSPTVAATAANGGQSSSVPESLAMRQLTEDEEFELLQKQRKRELEEIEASAAALLSQSGLKLKHPQQTMDRLPGNLAAVSPEKAAKLPYRYLEEDCFQVDVTAGDDKAKKLAVDLGGRVHSRTGISYLLKTTQQAEFGEAFSQFYILQPVLQRYPGRVQPTRLCSAMQSLRPGPGRGSANPAACSQRWRAFRRSFALPAVLLAASFSLWHAPAAFARKHVFPTSLRDLRARIQHGELSHSEYASTLESLKKAYEQEIFKWGRRGKWQKSLDFLTEMDELSFDPGVPAFAAAVRALSERARKQWPRALMVFNQMKDRELSPDTETFHWAMAGCAKDRQWQLSIDLLREMQRLNMPTRKATYMGALHACQWGGLWQDAISLIEEMENDALDPQAIGFNKAMDACMTAHQDDWYDIMEDKAAARGYEIFL</sequence>
<feature type="compositionally biased region" description="Basic residues" evidence="2">
    <location>
        <begin position="701"/>
        <end position="710"/>
    </location>
</feature>
<name>A0A1Q9EMV7_SYMMI</name>
<dbReference type="EMBL" id="LSRX01000111">
    <property type="protein sequence ID" value="OLQ08727.1"/>
    <property type="molecule type" value="Genomic_DNA"/>
</dbReference>
<dbReference type="OrthoDB" id="426487at2759"/>
<feature type="compositionally biased region" description="Polar residues" evidence="2">
    <location>
        <begin position="591"/>
        <end position="606"/>
    </location>
</feature>
<feature type="compositionally biased region" description="Basic and acidic residues" evidence="2">
    <location>
        <begin position="486"/>
        <end position="495"/>
    </location>
</feature>
<dbReference type="PANTHER" id="PTHR47936">
    <property type="entry name" value="PPR_LONG DOMAIN-CONTAINING PROTEIN"/>
    <property type="match status" value="1"/>
</dbReference>
<dbReference type="InterPro" id="IPR011990">
    <property type="entry name" value="TPR-like_helical_dom_sf"/>
</dbReference>
<evidence type="ECO:0000256" key="1">
    <source>
        <dbReference type="ARBA" id="ARBA00022737"/>
    </source>
</evidence>
<gene>
    <name evidence="3" type="ORF">AK812_SmicGene7758</name>
</gene>
<reference evidence="3 4" key="1">
    <citation type="submission" date="2016-02" db="EMBL/GenBank/DDBJ databases">
        <title>Genome analysis of coral dinoflagellate symbionts highlights evolutionary adaptations to a symbiotic lifestyle.</title>
        <authorList>
            <person name="Aranda M."/>
            <person name="Li Y."/>
            <person name="Liew Y.J."/>
            <person name="Baumgarten S."/>
            <person name="Simakov O."/>
            <person name="Wilson M."/>
            <person name="Piel J."/>
            <person name="Ashoor H."/>
            <person name="Bougouffa S."/>
            <person name="Bajic V.B."/>
            <person name="Ryu T."/>
            <person name="Ravasi T."/>
            <person name="Bayer T."/>
            <person name="Micklem G."/>
            <person name="Kim H."/>
            <person name="Bhak J."/>
            <person name="Lajeunesse T.C."/>
            <person name="Voolstra C.R."/>
        </authorList>
    </citation>
    <scope>NUCLEOTIDE SEQUENCE [LARGE SCALE GENOMIC DNA]</scope>
    <source>
        <strain evidence="3 4">CCMP2467</strain>
    </source>
</reference>
<feature type="compositionally biased region" description="Basic residues" evidence="2">
    <location>
        <begin position="673"/>
        <end position="688"/>
    </location>
</feature>
<feature type="compositionally biased region" description="Basic and acidic residues" evidence="2">
    <location>
        <begin position="607"/>
        <end position="626"/>
    </location>
</feature>
<keyword evidence="4" id="KW-1185">Reference proteome</keyword>
<comment type="caution">
    <text evidence="3">The sequence shown here is derived from an EMBL/GenBank/DDBJ whole genome shotgun (WGS) entry which is preliminary data.</text>
</comment>
<feature type="compositionally biased region" description="Low complexity" evidence="2">
    <location>
        <begin position="689"/>
        <end position="700"/>
    </location>
</feature>
<feature type="compositionally biased region" description="Basic and acidic residues" evidence="2">
    <location>
        <begin position="547"/>
        <end position="567"/>
    </location>
</feature>
<dbReference type="Proteomes" id="UP000186817">
    <property type="component" value="Unassembled WGS sequence"/>
</dbReference>
<evidence type="ECO:0000313" key="3">
    <source>
        <dbReference type="EMBL" id="OLQ08727.1"/>
    </source>
</evidence>
<keyword evidence="1" id="KW-0677">Repeat</keyword>
<accession>A0A1Q9EMV7</accession>